<evidence type="ECO:0000259" key="1">
    <source>
        <dbReference type="Pfam" id="PF19573"/>
    </source>
</evidence>
<dbReference type="InterPro" id="IPR045743">
    <property type="entry name" value="DUF6089"/>
</dbReference>
<protein>
    <recommendedName>
        <fullName evidence="1">DUF6089 domain-containing protein</fullName>
    </recommendedName>
</protein>
<proteinExistence type="predicted"/>
<reference evidence="2 3" key="1">
    <citation type="submission" date="2018-03" db="EMBL/GenBank/DDBJ databases">
        <title>Genomic Encyclopedia of Type Strains, Phase III (KMG-III): the genomes of soil and plant-associated and newly described type strains.</title>
        <authorList>
            <person name="Whitman W."/>
        </authorList>
    </citation>
    <scope>NUCLEOTIDE SEQUENCE [LARGE SCALE GENOMIC DNA]</scope>
    <source>
        <strain evidence="2 3">CGMCC 1.12700</strain>
    </source>
</reference>
<sequence>MCALPFLASAQKHHEIGLWVGAANYYGDLQTKWVPTGASNSRTYRPGGGIIYKYFPNPRLGFRFGASYVSITAADSLSDIKANKLRNLDFTNNIVEMYGALELNFLPIDMEKFKVTPYVFAGVGAFYGRPFSLDAGGNKIILRDMSTEGQGLPQYPDRKVYPLVNAMFPFGGGIKCFIGNTVMLSAEVGLRYTTTDYLDDVSRSYVSMDTLLAYKGQKAVDMSYKGNMERNWDGNYPNYKFQRGDYKRNDWYWTAGLSATIYFDAFGNVKKYIQTKCPRIFGRR</sequence>
<keyword evidence="3" id="KW-1185">Reference proteome</keyword>
<dbReference type="AlphaFoldDB" id="A0A2P8DC69"/>
<gene>
    <name evidence="2" type="ORF">B0I18_101937</name>
</gene>
<feature type="domain" description="DUF6089" evidence="1">
    <location>
        <begin position="8"/>
        <end position="127"/>
    </location>
</feature>
<dbReference type="EMBL" id="PYGD01000001">
    <property type="protein sequence ID" value="PSK94777.1"/>
    <property type="molecule type" value="Genomic_DNA"/>
</dbReference>
<evidence type="ECO:0000313" key="2">
    <source>
        <dbReference type="EMBL" id="PSK94777.1"/>
    </source>
</evidence>
<organism evidence="2 3">
    <name type="scientific">Taibaiella chishuiensis</name>
    <dbReference type="NCBI Taxonomy" id="1434707"/>
    <lineage>
        <taxon>Bacteria</taxon>
        <taxon>Pseudomonadati</taxon>
        <taxon>Bacteroidota</taxon>
        <taxon>Chitinophagia</taxon>
        <taxon>Chitinophagales</taxon>
        <taxon>Chitinophagaceae</taxon>
        <taxon>Taibaiella</taxon>
    </lineage>
</organism>
<dbReference type="Proteomes" id="UP000240572">
    <property type="component" value="Unassembled WGS sequence"/>
</dbReference>
<accession>A0A2P8DC69</accession>
<name>A0A2P8DC69_9BACT</name>
<comment type="caution">
    <text evidence="2">The sequence shown here is derived from an EMBL/GenBank/DDBJ whole genome shotgun (WGS) entry which is preliminary data.</text>
</comment>
<evidence type="ECO:0000313" key="3">
    <source>
        <dbReference type="Proteomes" id="UP000240572"/>
    </source>
</evidence>
<dbReference type="Pfam" id="PF19573">
    <property type="entry name" value="DUF6089"/>
    <property type="match status" value="1"/>
</dbReference>